<dbReference type="Proteomes" id="UP000821866">
    <property type="component" value="Chromosome 2"/>
</dbReference>
<organism evidence="8 9">
    <name type="scientific">Rhipicephalus microplus</name>
    <name type="common">Cattle tick</name>
    <name type="synonym">Boophilus microplus</name>
    <dbReference type="NCBI Taxonomy" id="6941"/>
    <lineage>
        <taxon>Eukaryota</taxon>
        <taxon>Metazoa</taxon>
        <taxon>Ecdysozoa</taxon>
        <taxon>Arthropoda</taxon>
        <taxon>Chelicerata</taxon>
        <taxon>Arachnida</taxon>
        <taxon>Acari</taxon>
        <taxon>Parasitiformes</taxon>
        <taxon>Ixodida</taxon>
        <taxon>Ixodoidea</taxon>
        <taxon>Ixodidae</taxon>
        <taxon>Rhipicephalinae</taxon>
        <taxon>Rhipicephalus</taxon>
        <taxon>Boophilus</taxon>
    </lineage>
</organism>
<proteinExistence type="predicted"/>
<evidence type="ECO:0000256" key="5">
    <source>
        <dbReference type="ARBA" id="ARBA00023136"/>
    </source>
</evidence>
<keyword evidence="5 7" id="KW-0472">Membrane</keyword>
<comment type="caution">
    <text evidence="8">The sequence shown here is derived from an EMBL/GenBank/DDBJ whole genome shotgun (WGS) entry which is preliminary data.</text>
</comment>
<keyword evidence="4 7" id="KW-1133">Transmembrane helix</keyword>
<dbReference type="GO" id="GO:0050909">
    <property type="term" value="P:sensory perception of taste"/>
    <property type="evidence" value="ECO:0007669"/>
    <property type="project" value="InterPro"/>
</dbReference>
<feature type="transmembrane region" description="Helical" evidence="7">
    <location>
        <begin position="398"/>
        <end position="417"/>
    </location>
</feature>
<reference evidence="8" key="1">
    <citation type="journal article" date="2020" name="Cell">
        <title>Large-Scale Comparative Analyses of Tick Genomes Elucidate Their Genetic Diversity and Vector Capacities.</title>
        <authorList>
            <consortium name="Tick Genome and Microbiome Consortium (TIGMIC)"/>
            <person name="Jia N."/>
            <person name="Wang J."/>
            <person name="Shi W."/>
            <person name="Du L."/>
            <person name="Sun Y."/>
            <person name="Zhan W."/>
            <person name="Jiang J.F."/>
            <person name="Wang Q."/>
            <person name="Zhang B."/>
            <person name="Ji P."/>
            <person name="Bell-Sakyi L."/>
            <person name="Cui X.M."/>
            <person name="Yuan T.T."/>
            <person name="Jiang B.G."/>
            <person name="Yang W.F."/>
            <person name="Lam T.T."/>
            <person name="Chang Q.C."/>
            <person name="Ding S.J."/>
            <person name="Wang X.J."/>
            <person name="Zhu J.G."/>
            <person name="Ruan X.D."/>
            <person name="Zhao L."/>
            <person name="Wei J.T."/>
            <person name="Ye R.Z."/>
            <person name="Que T.C."/>
            <person name="Du C.H."/>
            <person name="Zhou Y.H."/>
            <person name="Cheng J.X."/>
            <person name="Dai P.F."/>
            <person name="Guo W.B."/>
            <person name="Han X.H."/>
            <person name="Huang E.J."/>
            <person name="Li L.F."/>
            <person name="Wei W."/>
            <person name="Gao Y.C."/>
            <person name="Liu J.Z."/>
            <person name="Shao H.Z."/>
            <person name="Wang X."/>
            <person name="Wang C.C."/>
            <person name="Yang T.C."/>
            <person name="Huo Q.B."/>
            <person name="Li W."/>
            <person name="Chen H.Y."/>
            <person name="Chen S.E."/>
            <person name="Zhou L.G."/>
            <person name="Ni X.B."/>
            <person name="Tian J.H."/>
            <person name="Sheng Y."/>
            <person name="Liu T."/>
            <person name="Pan Y.S."/>
            <person name="Xia L.Y."/>
            <person name="Li J."/>
            <person name="Zhao F."/>
            <person name="Cao W.C."/>
        </authorList>
    </citation>
    <scope>NUCLEOTIDE SEQUENCE</scope>
    <source>
        <strain evidence="8">Rmic-2018</strain>
    </source>
</reference>
<keyword evidence="3 7" id="KW-0812">Transmembrane</keyword>
<dbReference type="PANTHER" id="PTHR21421:SF29">
    <property type="entry name" value="GUSTATORY RECEPTOR 5A FOR TREHALOSE-RELATED"/>
    <property type="match status" value="1"/>
</dbReference>
<evidence type="ECO:0000256" key="4">
    <source>
        <dbReference type="ARBA" id="ARBA00022989"/>
    </source>
</evidence>
<evidence type="ECO:0000256" key="2">
    <source>
        <dbReference type="ARBA" id="ARBA00022475"/>
    </source>
</evidence>
<feature type="transmembrane region" description="Helical" evidence="7">
    <location>
        <begin position="208"/>
        <end position="227"/>
    </location>
</feature>
<sequence>MKPRQATLVKHQEAPLPREVESLLNSVVCDSGTPQGLSCPGATKNFKRKIKACFVAVLLGVVLAHHVALLFLTFIIERKEHSAIRRALACLRVGCSVVVASLMFRRDTSVTATKCQLAFLYRCLPQLNPPSLQPRKINMLVWVANVFAFFNVIFAAAHSFLPDMNAKAREAYLAELWFGLKASLLQPAIADALWAVESVVYALSADVYIFNVAVMYTVCCALLKARLCDFRMSLQWRRHRGVTNWRGFESLCNELRRVERLHLRLAQAAEHFEDVFSPMVFWICVASVADICNNLYNFFDHNLNNFASPTHRVYWLRRWVVYARFGFGVVLFILLSASAAAVNEEGPLALSEVERLTLDAEDVDASEAHLRVLSLLSRFSRPYVQLTVWKVFDLSRGFVIRVLGAIVTYGVIVLQFVHFDEPA</sequence>
<comment type="subcellular location">
    <subcellularLocation>
        <location evidence="1">Cell membrane</location>
        <topology evidence="1">Multi-pass membrane protein</topology>
    </subcellularLocation>
</comment>
<dbReference type="GO" id="GO:0038023">
    <property type="term" value="F:signaling receptor activity"/>
    <property type="evidence" value="ECO:0007669"/>
    <property type="project" value="UniProtKB-ARBA"/>
</dbReference>
<protein>
    <recommendedName>
        <fullName evidence="10">Gustatory receptor</fullName>
    </recommendedName>
</protein>
<dbReference type="EMBL" id="JABSTU010000004">
    <property type="protein sequence ID" value="KAH8033189.1"/>
    <property type="molecule type" value="Genomic_DNA"/>
</dbReference>
<keyword evidence="6" id="KW-0675">Receptor</keyword>
<evidence type="ECO:0000313" key="8">
    <source>
        <dbReference type="EMBL" id="KAH8033189.1"/>
    </source>
</evidence>
<evidence type="ECO:0000256" key="1">
    <source>
        <dbReference type="ARBA" id="ARBA00004651"/>
    </source>
</evidence>
<name>A0A9J6EGE8_RHIMP</name>
<keyword evidence="9" id="KW-1185">Reference proteome</keyword>
<keyword evidence="2" id="KW-1003">Cell membrane</keyword>
<feature type="transmembrane region" description="Helical" evidence="7">
    <location>
        <begin position="54"/>
        <end position="75"/>
    </location>
</feature>
<accession>A0A9J6EGE8</accession>
<feature type="transmembrane region" description="Helical" evidence="7">
    <location>
        <begin position="321"/>
        <end position="342"/>
    </location>
</feature>
<dbReference type="GO" id="GO:0005886">
    <property type="term" value="C:plasma membrane"/>
    <property type="evidence" value="ECO:0007669"/>
    <property type="project" value="UniProtKB-SubCell"/>
</dbReference>
<reference evidence="8" key="2">
    <citation type="submission" date="2021-09" db="EMBL/GenBank/DDBJ databases">
        <authorList>
            <person name="Jia N."/>
            <person name="Wang J."/>
            <person name="Shi W."/>
            <person name="Du L."/>
            <person name="Sun Y."/>
            <person name="Zhan W."/>
            <person name="Jiang J."/>
            <person name="Wang Q."/>
            <person name="Zhang B."/>
            <person name="Ji P."/>
            <person name="Sakyi L.B."/>
            <person name="Cui X."/>
            <person name="Yuan T."/>
            <person name="Jiang B."/>
            <person name="Yang W."/>
            <person name="Lam T.T.-Y."/>
            <person name="Chang Q."/>
            <person name="Ding S."/>
            <person name="Wang X."/>
            <person name="Zhu J."/>
            <person name="Ruan X."/>
            <person name="Zhao L."/>
            <person name="Wei J."/>
            <person name="Que T."/>
            <person name="Du C."/>
            <person name="Cheng J."/>
            <person name="Dai P."/>
            <person name="Han X."/>
            <person name="Huang E."/>
            <person name="Gao Y."/>
            <person name="Liu J."/>
            <person name="Shao H."/>
            <person name="Ye R."/>
            <person name="Li L."/>
            <person name="Wei W."/>
            <person name="Wang X."/>
            <person name="Wang C."/>
            <person name="Huo Q."/>
            <person name="Li W."/>
            <person name="Guo W."/>
            <person name="Chen H."/>
            <person name="Chen S."/>
            <person name="Zhou L."/>
            <person name="Zhou L."/>
            <person name="Ni X."/>
            <person name="Tian J."/>
            <person name="Zhou Y."/>
            <person name="Sheng Y."/>
            <person name="Liu T."/>
            <person name="Pan Y."/>
            <person name="Xia L."/>
            <person name="Li J."/>
            <person name="Zhao F."/>
            <person name="Cao W."/>
        </authorList>
    </citation>
    <scope>NUCLEOTIDE SEQUENCE</scope>
    <source>
        <strain evidence="8">Rmic-2018</strain>
        <tissue evidence="8">Larvae</tissue>
    </source>
</reference>
<feature type="transmembrane region" description="Helical" evidence="7">
    <location>
        <begin position="139"/>
        <end position="161"/>
    </location>
</feature>
<evidence type="ECO:0008006" key="10">
    <source>
        <dbReference type="Google" id="ProtNLM"/>
    </source>
</evidence>
<dbReference type="PANTHER" id="PTHR21421">
    <property type="entry name" value="GUSTATORY RECEPTOR"/>
    <property type="match status" value="1"/>
</dbReference>
<evidence type="ECO:0000256" key="3">
    <source>
        <dbReference type="ARBA" id="ARBA00022692"/>
    </source>
</evidence>
<dbReference type="Pfam" id="PF08395">
    <property type="entry name" value="7tm_7"/>
    <property type="match status" value="1"/>
</dbReference>
<evidence type="ECO:0000256" key="6">
    <source>
        <dbReference type="ARBA" id="ARBA00023170"/>
    </source>
</evidence>
<evidence type="ECO:0000313" key="9">
    <source>
        <dbReference type="Proteomes" id="UP000821866"/>
    </source>
</evidence>
<feature type="transmembrane region" description="Helical" evidence="7">
    <location>
        <begin position="87"/>
        <end position="104"/>
    </location>
</feature>
<dbReference type="InterPro" id="IPR013604">
    <property type="entry name" value="7TM_chemorcpt"/>
</dbReference>
<evidence type="ECO:0000256" key="7">
    <source>
        <dbReference type="SAM" id="Phobius"/>
    </source>
</evidence>
<dbReference type="GO" id="GO:0051606">
    <property type="term" value="P:detection of stimulus"/>
    <property type="evidence" value="ECO:0007669"/>
    <property type="project" value="UniProtKB-ARBA"/>
</dbReference>
<gene>
    <name evidence="8" type="ORF">HPB51_008074</name>
</gene>
<dbReference type="AlphaFoldDB" id="A0A9J6EGE8"/>